<accession>A0A8H6YAC8</accession>
<feature type="signal peptide" evidence="17">
    <location>
        <begin position="1"/>
        <end position="15"/>
    </location>
</feature>
<reference evidence="19" key="1">
    <citation type="submission" date="2020-05" db="EMBL/GenBank/DDBJ databases">
        <title>Mycena genomes resolve the evolution of fungal bioluminescence.</title>
        <authorList>
            <person name="Tsai I.J."/>
        </authorList>
    </citation>
    <scope>NUCLEOTIDE SEQUENCE</scope>
    <source>
        <strain evidence="19">160909Yilan</strain>
    </source>
</reference>
<keyword evidence="13" id="KW-1015">Disulfide bond</keyword>
<keyword evidence="11" id="KW-0496">Mitochondrion</keyword>
<evidence type="ECO:0000256" key="1">
    <source>
        <dbReference type="ARBA" id="ARBA00004304"/>
    </source>
</evidence>
<keyword evidence="8 16" id="KW-1133">Transmembrane helix</keyword>
<keyword evidence="14" id="KW-0968">Cytoplasmic vesicle</keyword>
<evidence type="ECO:0000256" key="9">
    <source>
        <dbReference type="ARBA" id="ARBA00023006"/>
    </source>
</evidence>
<comment type="caution">
    <text evidence="19">The sequence shown here is derived from an EMBL/GenBank/DDBJ whole genome shotgun (WGS) entry which is preliminary data.</text>
</comment>
<evidence type="ECO:0000256" key="6">
    <source>
        <dbReference type="ARBA" id="ARBA00022692"/>
    </source>
</evidence>
<feature type="transmembrane region" description="Helical" evidence="16">
    <location>
        <begin position="230"/>
        <end position="253"/>
    </location>
</feature>
<dbReference type="InterPro" id="IPR018939">
    <property type="entry name" value="Autophagy-rel_prot_27"/>
</dbReference>
<dbReference type="InterPro" id="IPR009011">
    <property type="entry name" value="Man6P_isomerase_rcpt-bd_dom_sf"/>
</dbReference>
<gene>
    <name evidence="19" type="ORF">MSAN_01468700</name>
</gene>
<evidence type="ECO:0000256" key="7">
    <source>
        <dbReference type="ARBA" id="ARBA00022729"/>
    </source>
</evidence>
<keyword evidence="12 16" id="KW-0472">Membrane</keyword>
<dbReference type="SUPFAM" id="SSF50911">
    <property type="entry name" value="Mannose 6-phosphate receptor domain"/>
    <property type="match status" value="2"/>
</dbReference>
<keyword evidence="10" id="KW-0333">Golgi apparatus</keyword>
<protein>
    <recommendedName>
        <fullName evidence="5">Autophagy-related protein 27</fullName>
    </recommendedName>
</protein>
<feature type="chain" id="PRO_5034152913" description="Autophagy-related protein 27" evidence="17">
    <location>
        <begin position="16"/>
        <end position="334"/>
    </location>
</feature>
<organism evidence="19 20">
    <name type="scientific">Mycena sanguinolenta</name>
    <dbReference type="NCBI Taxonomy" id="230812"/>
    <lineage>
        <taxon>Eukaryota</taxon>
        <taxon>Fungi</taxon>
        <taxon>Dikarya</taxon>
        <taxon>Basidiomycota</taxon>
        <taxon>Agaricomycotina</taxon>
        <taxon>Agaricomycetes</taxon>
        <taxon>Agaricomycetidae</taxon>
        <taxon>Agaricales</taxon>
        <taxon>Marasmiineae</taxon>
        <taxon>Mycenaceae</taxon>
        <taxon>Mycena</taxon>
    </lineage>
</organism>
<dbReference type="OrthoDB" id="29460at2759"/>
<keyword evidence="9" id="KW-0072">Autophagy</keyword>
<dbReference type="PROSITE" id="PS51914">
    <property type="entry name" value="MRH"/>
    <property type="match status" value="1"/>
</dbReference>
<dbReference type="GO" id="GO:0006914">
    <property type="term" value="P:autophagy"/>
    <property type="evidence" value="ECO:0007669"/>
    <property type="project" value="UniProtKB-KW"/>
</dbReference>
<evidence type="ECO:0000313" key="20">
    <source>
        <dbReference type="Proteomes" id="UP000623467"/>
    </source>
</evidence>
<evidence type="ECO:0000256" key="11">
    <source>
        <dbReference type="ARBA" id="ARBA00023128"/>
    </source>
</evidence>
<evidence type="ECO:0000313" key="19">
    <source>
        <dbReference type="EMBL" id="KAF7355517.1"/>
    </source>
</evidence>
<evidence type="ECO:0000259" key="18">
    <source>
        <dbReference type="PROSITE" id="PS51914"/>
    </source>
</evidence>
<evidence type="ECO:0000256" key="3">
    <source>
        <dbReference type="ARBA" id="ARBA00004614"/>
    </source>
</evidence>
<proteinExistence type="inferred from homology"/>
<name>A0A8H6YAC8_9AGAR</name>
<evidence type="ECO:0000256" key="12">
    <source>
        <dbReference type="ARBA" id="ARBA00023136"/>
    </source>
</evidence>
<sequence>MLAATQILLAAAAAAKNYSCSFTLDSLEFDLCPLYMFSGESTSISFAEETPPTLTTQRYDLGAPLKPDTTLPAKLQCPEGTWICLTVENTRPDHDSEPMRILQVVPVARAQGLNPKAKMLSKVQADDLHEPLQITLHGGLYNDRSQMASFEFHCDHSSDEPTLPKLSWQWNGTHAFKWITKHACPRALPPGAPPGPKPEEPDPDPPAEPPDNPDSDVDDREPTTHPSLTWTFFISLFWISIIIIGLRFLYPLLLRWGQALRSRLPRARNPMARTTGFRPSPVSLVQWAREEAPAKYDTDDVFMHGFSDGEETPLTPNSRASFVVSQYGSAGYSQ</sequence>
<evidence type="ECO:0000256" key="10">
    <source>
        <dbReference type="ARBA" id="ARBA00023034"/>
    </source>
</evidence>
<keyword evidence="6 16" id="KW-0812">Transmembrane</keyword>
<keyword evidence="20" id="KW-1185">Reference proteome</keyword>
<dbReference type="Pfam" id="PF09451">
    <property type="entry name" value="ATG27"/>
    <property type="match status" value="1"/>
</dbReference>
<evidence type="ECO:0000256" key="5">
    <source>
        <dbReference type="ARBA" id="ARBA00013776"/>
    </source>
</evidence>
<evidence type="ECO:0000256" key="2">
    <source>
        <dbReference type="ARBA" id="ARBA00004358"/>
    </source>
</evidence>
<dbReference type="GO" id="GO:0000139">
    <property type="term" value="C:Golgi membrane"/>
    <property type="evidence" value="ECO:0007669"/>
    <property type="project" value="UniProtKB-SubCell"/>
</dbReference>
<dbReference type="AlphaFoldDB" id="A0A8H6YAC8"/>
<feature type="compositionally biased region" description="Pro residues" evidence="15">
    <location>
        <begin position="187"/>
        <end position="196"/>
    </location>
</feature>
<comment type="subcellular location">
    <subcellularLocation>
        <location evidence="2">Cytoplasmic vesicle membrane</location>
        <topology evidence="2">Single-pass type I membrane protein</topology>
    </subcellularLocation>
    <subcellularLocation>
        <location evidence="3">Golgi apparatus membrane</location>
        <topology evidence="3">Single-pass type I membrane protein</topology>
    </subcellularLocation>
    <subcellularLocation>
        <location evidence="1">Mitochondrion membrane</location>
        <topology evidence="1">Single-pass membrane protein</topology>
    </subcellularLocation>
</comment>
<evidence type="ECO:0000256" key="16">
    <source>
        <dbReference type="SAM" id="Phobius"/>
    </source>
</evidence>
<dbReference type="Proteomes" id="UP000623467">
    <property type="component" value="Unassembled WGS sequence"/>
</dbReference>
<evidence type="ECO:0000256" key="13">
    <source>
        <dbReference type="ARBA" id="ARBA00023157"/>
    </source>
</evidence>
<feature type="compositionally biased region" description="Acidic residues" evidence="15">
    <location>
        <begin position="201"/>
        <end position="219"/>
    </location>
</feature>
<keyword evidence="7 17" id="KW-0732">Signal</keyword>
<feature type="domain" description="MRH" evidence="18">
    <location>
        <begin position="18"/>
        <end position="186"/>
    </location>
</feature>
<evidence type="ECO:0000256" key="14">
    <source>
        <dbReference type="ARBA" id="ARBA00023329"/>
    </source>
</evidence>
<dbReference type="GO" id="GO:0030659">
    <property type="term" value="C:cytoplasmic vesicle membrane"/>
    <property type="evidence" value="ECO:0007669"/>
    <property type="project" value="UniProtKB-SubCell"/>
</dbReference>
<feature type="region of interest" description="Disordered" evidence="15">
    <location>
        <begin position="186"/>
        <end position="222"/>
    </location>
</feature>
<dbReference type="InterPro" id="IPR044865">
    <property type="entry name" value="MRH_dom"/>
</dbReference>
<comment type="similarity">
    <text evidence="4">Belongs to the ATG27 family.</text>
</comment>
<evidence type="ECO:0000256" key="15">
    <source>
        <dbReference type="SAM" id="MobiDB-lite"/>
    </source>
</evidence>
<evidence type="ECO:0000256" key="17">
    <source>
        <dbReference type="SAM" id="SignalP"/>
    </source>
</evidence>
<dbReference type="Gene3D" id="2.70.130.10">
    <property type="entry name" value="Mannose-6-phosphate receptor binding domain"/>
    <property type="match status" value="1"/>
</dbReference>
<evidence type="ECO:0000256" key="8">
    <source>
        <dbReference type="ARBA" id="ARBA00022989"/>
    </source>
</evidence>
<evidence type="ECO:0000256" key="4">
    <source>
        <dbReference type="ARBA" id="ARBA00005363"/>
    </source>
</evidence>
<dbReference type="GO" id="GO:0031966">
    <property type="term" value="C:mitochondrial membrane"/>
    <property type="evidence" value="ECO:0007669"/>
    <property type="project" value="UniProtKB-SubCell"/>
</dbReference>
<dbReference type="EMBL" id="JACAZH010000011">
    <property type="protein sequence ID" value="KAF7355517.1"/>
    <property type="molecule type" value="Genomic_DNA"/>
</dbReference>